<accession>A0AAW2TNN1</accession>
<organism evidence="1">
    <name type="scientific">Sesamum latifolium</name>
    <dbReference type="NCBI Taxonomy" id="2727402"/>
    <lineage>
        <taxon>Eukaryota</taxon>
        <taxon>Viridiplantae</taxon>
        <taxon>Streptophyta</taxon>
        <taxon>Embryophyta</taxon>
        <taxon>Tracheophyta</taxon>
        <taxon>Spermatophyta</taxon>
        <taxon>Magnoliopsida</taxon>
        <taxon>eudicotyledons</taxon>
        <taxon>Gunneridae</taxon>
        <taxon>Pentapetalae</taxon>
        <taxon>asterids</taxon>
        <taxon>lamiids</taxon>
        <taxon>Lamiales</taxon>
        <taxon>Pedaliaceae</taxon>
        <taxon>Sesamum</taxon>
    </lineage>
</organism>
<dbReference type="AlphaFoldDB" id="A0AAW2TNN1"/>
<reference evidence="1" key="1">
    <citation type="submission" date="2020-06" db="EMBL/GenBank/DDBJ databases">
        <authorList>
            <person name="Li T."/>
            <person name="Hu X."/>
            <person name="Zhang T."/>
            <person name="Song X."/>
            <person name="Zhang H."/>
            <person name="Dai N."/>
            <person name="Sheng W."/>
            <person name="Hou X."/>
            <person name="Wei L."/>
        </authorList>
    </citation>
    <scope>NUCLEOTIDE SEQUENCE</scope>
    <source>
        <strain evidence="1">KEN1</strain>
        <tissue evidence="1">Leaf</tissue>
    </source>
</reference>
<evidence type="ECO:0000313" key="1">
    <source>
        <dbReference type="EMBL" id="KAL0406528.1"/>
    </source>
</evidence>
<protein>
    <recommendedName>
        <fullName evidence="2">Transposase</fullName>
    </recommendedName>
</protein>
<comment type="caution">
    <text evidence="1">The sequence shown here is derived from an EMBL/GenBank/DDBJ whole genome shotgun (WGS) entry which is preliminary data.</text>
</comment>
<proteinExistence type="predicted"/>
<sequence length="117" mass="13724">MPHNHTLPLDYYNTKKLIKDLSLPMEKIDACKNSCMLYWKDDIDLDYCKFCGTARYKPTRVRNPNGKKTSYAVLRYLLITHRLQRLYVSKTTAEQMTWHATHQMEEGSIVHLSDAEA</sequence>
<reference evidence="1" key="2">
    <citation type="journal article" date="2024" name="Plant">
        <title>Genomic evolution and insights into agronomic trait innovations of Sesamum species.</title>
        <authorList>
            <person name="Miao H."/>
            <person name="Wang L."/>
            <person name="Qu L."/>
            <person name="Liu H."/>
            <person name="Sun Y."/>
            <person name="Le M."/>
            <person name="Wang Q."/>
            <person name="Wei S."/>
            <person name="Zheng Y."/>
            <person name="Lin W."/>
            <person name="Duan Y."/>
            <person name="Cao H."/>
            <person name="Xiong S."/>
            <person name="Wang X."/>
            <person name="Wei L."/>
            <person name="Li C."/>
            <person name="Ma Q."/>
            <person name="Ju M."/>
            <person name="Zhao R."/>
            <person name="Li G."/>
            <person name="Mu C."/>
            <person name="Tian Q."/>
            <person name="Mei H."/>
            <person name="Zhang T."/>
            <person name="Gao T."/>
            <person name="Zhang H."/>
        </authorList>
    </citation>
    <scope>NUCLEOTIDE SEQUENCE</scope>
    <source>
        <strain evidence="1">KEN1</strain>
    </source>
</reference>
<gene>
    <name evidence="1" type="ORF">Slati_3966700</name>
</gene>
<dbReference type="PANTHER" id="PTHR10775:SF182">
    <property type="entry name" value="TRANSPOSON, EN_SPM-LIKE, TRANSPOSASE-ASSOCIATED DOMAIN PROTEIN-RELATED"/>
    <property type="match status" value="1"/>
</dbReference>
<name>A0AAW2TNN1_9LAMI</name>
<dbReference type="PANTHER" id="PTHR10775">
    <property type="entry name" value="OS08G0208400 PROTEIN"/>
    <property type="match status" value="1"/>
</dbReference>
<evidence type="ECO:0008006" key="2">
    <source>
        <dbReference type="Google" id="ProtNLM"/>
    </source>
</evidence>
<dbReference type="EMBL" id="JACGWN010000014">
    <property type="protein sequence ID" value="KAL0406528.1"/>
    <property type="molecule type" value="Genomic_DNA"/>
</dbReference>